<proteinExistence type="predicted"/>
<protein>
    <submittedName>
        <fullName evidence="2">Uncharacterized protein</fullName>
    </submittedName>
</protein>
<evidence type="ECO:0000313" key="2">
    <source>
        <dbReference type="EMBL" id="MBX22687.1"/>
    </source>
</evidence>
<dbReference type="EMBL" id="GGEC01042203">
    <property type="protein sequence ID" value="MBX22687.1"/>
    <property type="molecule type" value="Transcribed_RNA"/>
</dbReference>
<keyword evidence="1" id="KW-0812">Transmembrane</keyword>
<feature type="transmembrane region" description="Helical" evidence="1">
    <location>
        <begin position="6"/>
        <end position="25"/>
    </location>
</feature>
<keyword evidence="1" id="KW-0472">Membrane</keyword>
<reference evidence="2" key="1">
    <citation type="submission" date="2018-02" db="EMBL/GenBank/DDBJ databases">
        <title>Rhizophora mucronata_Transcriptome.</title>
        <authorList>
            <person name="Meera S.P."/>
            <person name="Sreeshan A."/>
            <person name="Augustine A."/>
        </authorList>
    </citation>
    <scope>NUCLEOTIDE SEQUENCE</scope>
    <source>
        <tissue evidence="2">Leaf</tissue>
    </source>
</reference>
<dbReference type="AlphaFoldDB" id="A0A2P2LXJ7"/>
<organism evidence="2">
    <name type="scientific">Rhizophora mucronata</name>
    <name type="common">Asiatic mangrove</name>
    <dbReference type="NCBI Taxonomy" id="61149"/>
    <lineage>
        <taxon>Eukaryota</taxon>
        <taxon>Viridiplantae</taxon>
        <taxon>Streptophyta</taxon>
        <taxon>Embryophyta</taxon>
        <taxon>Tracheophyta</taxon>
        <taxon>Spermatophyta</taxon>
        <taxon>Magnoliopsida</taxon>
        <taxon>eudicotyledons</taxon>
        <taxon>Gunneridae</taxon>
        <taxon>Pentapetalae</taxon>
        <taxon>rosids</taxon>
        <taxon>fabids</taxon>
        <taxon>Malpighiales</taxon>
        <taxon>Rhizophoraceae</taxon>
        <taxon>Rhizophora</taxon>
    </lineage>
</organism>
<keyword evidence="1" id="KW-1133">Transmembrane helix</keyword>
<sequence>MSSSTHQVVTMIGFILYVHGLSLIHKFCSTYRRQK</sequence>
<accession>A0A2P2LXJ7</accession>
<evidence type="ECO:0000256" key="1">
    <source>
        <dbReference type="SAM" id="Phobius"/>
    </source>
</evidence>
<name>A0A2P2LXJ7_RHIMU</name>